<dbReference type="Gene3D" id="3.90.220.20">
    <property type="entry name" value="DNA methylase specificity domains"/>
    <property type="match status" value="2"/>
</dbReference>
<evidence type="ECO:0000256" key="1">
    <source>
        <dbReference type="ARBA" id="ARBA00010923"/>
    </source>
</evidence>
<keyword evidence="3" id="KW-0238">DNA-binding</keyword>
<accession>A0A6M0JS75</accession>
<dbReference type="AlphaFoldDB" id="A0A6M0JS75"/>
<dbReference type="InterPro" id="IPR000055">
    <property type="entry name" value="Restrct_endonuc_typeI_TRD"/>
</dbReference>
<dbReference type="Pfam" id="PF01420">
    <property type="entry name" value="Methylase_S"/>
    <property type="match status" value="2"/>
</dbReference>
<keyword evidence="6" id="KW-1185">Reference proteome</keyword>
<feature type="domain" description="Type I restriction modification DNA specificity" evidence="4">
    <location>
        <begin position="217"/>
        <end position="391"/>
    </location>
</feature>
<reference evidence="5 6" key="1">
    <citation type="submission" date="2020-02" db="EMBL/GenBank/DDBJ databases">
        <title>Genome sequences of Thiorhodococcus mannitoliphagus and Thiorhodococcus minor, purple sulfur photosynthetic bacteria in the gammaproteobacterial family, Chromatiaceae.</title>
        <authorList>
            <person name="Aviles F.A."/>
            <person name="Meyer T.E."/>
            <person name="Kyndt J.A."/>
        </authorList>
    </citation>
    <scope>NUCLEOTIDE SEQUENCE [LARGE SCALE GENOMIC DNA]</scope>
    <source>
        <strain evidence="5 6">DSM 11518</strain>
    </source>
</reference>
<dbReference type="Proteomes" id="UP000483379">
    <property type="component" value="Unassembled WGS sequence"/>
</dbReference>
<organism evidence="5 6">
    <name type="scientific">Thiorhodococcus minor</name>
    <dbReference type="NCBI Taxonomy" id="57489"/>
    <lineage>
        <taxon>Bacteria</taxon>
        <taxon>Pseudomonadati</taxon>
        <taxon>Pseudomonadota</taxon>
        <taxon>Gammaproteobacteria</taxon>
        <taxon>Chromatiales</taxon>
        <taxon>Chromatiaceae</taxon>
        <taxon>Thiorhodococcus</taxon>
    </lineage>
</organism>
<keyword evidence="2" id="KW-0680">Restriction system</keyword>
<evidence type="ECO:0000259" key="4">
    <source>
        <dbReference type="Pfam" id="PF01420"/>
    </source>
</evidence>
<dbReference type="PANTHER" id="PTHR30408">
    <property type="entry name" value="TYPE-1 RESTRICTION ENZYME ECOKI SPECIFICITY PROTEIN"/>
    <property type="match status" value="1"/>
</dbReference>
<dbReference type="CDD" id="cd17293">
    <property type="entry name" value="RMtype1_S_Ppo21ORF8840P_TRD1-CR1_like"/>
    <property type="match status" value="1"/>
</dbReference>
<dbReference type="RefSeq" id="WP_164450412.1">
    <property type="nucleotide sequence ID" value="NZ_JAAIJQ010000001.1"/>
</dbReference>
<evidence type="ECO:0000256" key="2">
    <source>
        <dbReference type="ARBA" id="ARBA00022747"/>
    </source>
</evidence>
<dbReference type="SUPFAM" id="SSF116734">
    <property type="entry name" value="DNA methylase specificity domain"/>
    <property type="match status" value="2"/>
</dbReference>
<protein>
    <submittedName>
        <fullName evidence="5">Restriction endonuclease subunit S</fullName>
    </submittedName>
</protein>
<keyword evidence="5" id="KW-0540">Nuclease</keyword>
<evidence type="ECO:0000313" key="6">
    <source>
        <dbReference type="Proteomes" id="UP000483379"/>
    </source>
</evidence>
<gene>
    <name evidence="5" type="ORF">G3446_00415</name>
</gene>
<name>A0A6M0JS75_9GAMM</name>
<comment type="similarity">
    <text evidence="1">Belongs to the type-I restriction system S methylase family.</text>
</comment>
<keyword evidence="5" id="KW-0378">Hydrolase</keyword>
<dbReference type="PANTHER" id="PTHR30408:SF12">
    <property type="entry name" value="TYPE I RESTRICTION ENZYME MJAVIII SPECIFICITY SUBUNIT"/>
    <property type="match status" value="1"/>
</dbReference>
<dbReference type="GO" id="GO:0009307">
    <property type="term" value="P:DNA restriction-modification system"/>
    <property type="evidence" value="ECO:0007669"/>
    <property type="project" value="UniProtKB-KW"/>
</dbReference>
<comment type="caution">
    <text evidence="5">The sequence shown here is derived from an EMBL/GenBank/DDBJ whole genome shotgun (WGS) entry which is preliminary data.</text>
</comment>
<evidence type="ECO:0000256" key="3">
    <source>
        <dbReference type="ARBA" id="ARBA00023125"/>
    </source>
</evidence>
<dbReference type="EMBL" id="JAAIJQ010000001">
    <property type="protein sequence ID" value="NEV60370.1"/>
    <property type="molecule type" value="Genomic_DNA"/>
</dbReference>
<feature type="domain" description="Type I restriction modification DNA specificity" evidence="4">
    <location>
        <begin position="108"/>
        <end position="195"/>
    </location>
</feature>
<evidence type="ECO:0000313" key="5">
    <source>
        <dbReference type="EMBL" id="NEV60370.1"/>
    </source>
</evidence>
<dbReference type="InterPro" id="IPR052021">
    <property type="entry name" value="Type-I_RS_S_subunit"/>
</dbReference>
<dbReference type="GO" id="GO:0004519">
    <property type="term" value="F:endonuclease activity"/>
    <property type="evidence" value="ECO:0007669"/>
    <property type="project" value="UniProtKB-KW"/>
</dbReference>
<sequence>MKGLAESPGAITINCEASFNPSGPDSSQWVTGRLSDVAQVERIGVDPAILSDERYVGLEHISGDSGDLRWQYSREAELRSTKFRFSSRHLLYGKLRPNLKKIARPGFEGVCSTDILPIRPRDGVMDRDYLFHFLRQPQMIELAVSQTSGVNLPRLSPSLLSDFPISYPRDIAEQKRIAVILDKADAIRRKRQQAIQLADEFLRSVFLDMFGDPATNPKAWRRVIISEIGKVITGNTPPREQKRYYGNHIEWIKTDNISAAKYFLTKATEGLSESGLGVGRSVPAGSTLITCIAGSPSSIGNSAYADRSVAFNQQINAIMPYQEFPSLFVFGLVRASKRLIQERSTAAMKGMVSKSSLESVEVYDPPESLKARYASIFTKALADIDRQITAETQADILFKAVSQRAFAGML</sequence>
<keyword evidence="5" id="KW-0255">Endonuclease</keyword>
<dbReference type="InterPro" id="IPR044946">
    <property type="entry name" value="Restrct_endonuc_typeI_TRD_sf"/>
</dbReference>
<dbReference type="GO" id="GO:0003677">
    <property type="term" value="F:DNA binding"/>
    <property type="evidence" value="ECO:0007669"/>
    <property type="project" value="UniProtKB-KW"/>
</dbReference>
<proteinExistence type="inferred from homology"/>